<keyword evidence="3 7" id="KW-0645">Protease</keyword>
<evidence type="ECO:0000256" key="3">
    <source>
        <dbReference type="ARBA" id="ARBA00022670"/>
    </source>
</evidence>
<dbReference type="Gene3D" id="3.90.226.10">
    <property type="entry name" value="2-enoyl-CoA Hydratase, Chain A, domain 1"/>
    <property type="match status" value="1"/>
</dbReference>
<dbReference type="InterPro" id="IPR033135">
    <property type="entry name" value="ClpP_His_AS"/>
</dbReference>
<dbReference type="GO" id="GO:0004252">
    <property type="term" value="F:serine-type endopeptidase activity"/>
    <property type="evidence" value="ECO:0007669"/>
    <property type="project" value="UniProtKB-UniRule"/>
</dbReference>
<dbReference type="RefSeq" id="WP_221318956.1">
    <property type="nucleotide sequence ID" value="NZ_BAAAKM010000012.1"/>
</dbReference>
<dbReference type="GO" id="GO:0004176">
    <property type="term" value="F:ATP-dependent peptidase activity"/>
    <property type="evidence" value="ECO:0007669"/>
    <property type="project" value="InterPro"/>
</dbReference>
<protein>
    <recommendedName>
        <fullName evidence="7 9">ATP-dependent Clp protease proteolytic subunit</fullName>
        <ecNumber evidence="7">3.4.21.92</ecNumber>
    </recommendedName>
    <alternativeName>
        <fullName evidence="7">Endopeptidase Clp</fullName>
    </alternativeName>
</protein>
<evidence type="ECO:0000256" key="5">
    <source>
        <dbReference type="ARBA" id="ARBA00022825"/>
    </source>
</evidence>
<evidence type="ECO:0000256" key="4">
    <source>
        <dbReference type="ARBA" id="ARBA00022801"/>
    </source>
</evidence>
<dbReference type="SUPFAM" id="SSF52096">
    <property type="entry name" value="ClpP/crotonase"/>
    <property type="match status" value="1"/>
</dbReference>
<feature type="active site" description="Nucleophile" evidence="7">
    <location>
        <position position="104"/>
    </location>
</feature>
<dbReference type="HAMAP" id="MF_00444">
    <property type="entry name" value="ClpP"/>
    <property type="match status" value="1"/>
</dbReference>
<evidence type="ECO:0000256" key="7">
    <source>
        <dbReference type="HAMAP-Rule" id="MF_00444"/>
    </source>
</evidence>
<dbReference type="InterPro" id="IPR023562">
    <property type="entry name" value="ClpP/TepA"/>
</dbReference>
<comment type="catalytic activity">
    <reaction evidence="6 7 8">
        <text>Hydrolysis of proteins to small peptides in the presence of ATP and magnesium. alpha-casein is the usual test substrate. In the absence of ATP, only oligopeptides shorter than five residues are hydrolyzed (such as succinyl-Leu-Tyr-|-NHMec, and Leu-Tyr-Leu-|-Tyr-Trp, in which cleavage of the -Tyr-|-Leu- and -Tyr-|-Trp bonds also occurs).</text>
        <dbReference type="EC" id="3.4.21.92"/>
    </reaction>
</comment>
<keyword evidence="4 7" id="KW-0378">Hydrolase</keyword>
<dbReference type="PANTHER" id="PTHR10381:SF70">
    <property type="entry name" value="ATP-DEPENDENT CLP PROTEASE PROTEOLYTIC SUBUNIT"/>
    <property type="match status" value="1"/>
</dbReference>
<reference evidence="10 11" key="1">
    <citation type="submission" date="2020-08" db="EMBL/GenBank/DDBJ databases">
        <title>Sequencing the genomes of 1000 actinobacteria strains.</title>
        <authorList>
            <person name="Klenk H.-P."/>
        </authorList>
    </citation>
    <scope>NUCLEOTIDE SEQUENCE [LARGE SCALE GENOMIC DNA]</scope>
    <source>
        <strain evidence="10 11">DSM 44598</strain>
    </source>
</reference>
<dbReference type="GO" id="GO:0006515">
    <property type="term" value="P:protein quality control for misfolded or incompletely synthesized proteins"/>
    <property type="evidence" value="ECO:0007669"/>
    <property type="project" value="TreeGrafter"/>
</dbReference>
<keyword evidence="2 7" id="KW-0963">Cytoplasm</keyword>
<dbReference type="PANTHER" id="PTHR10381">
    <property type="entry name" value="ATP-DEPENDENT CLP PROTEASE PROTEOLYTIC SUBUNIT"/>
    <property type="match status" value="1"/>
</dbReference>
<evidence type="ECO:0000256" key="6">
    <source>
        <dbReference type="ARBA" id="ARBA00034021"/>
    </source>
</evidence>
<dbReference type="Pfam" id="PF00574">
    <property type="entry name" value="CLP_protease"/>
    <property type="match status" value="1"/>
</dbReference>
<accession>A0A840WRF0</accession>
<dbReference type="InterPro" id="IPR029045">
    <property type="entry name" value="ClpP/crotonase-like_dom_sf"/>
</dbReference>
<comment type="subunit">
    <text evidence="7">Fourteen ClpP subunits assemble into 2 heptameric rings which stack back to back to give a disk-like structure with a central cavity, resembling the structure of eukaryotic proteasomes.</text>
</comment>
<comment type="caution">
    <text evidence="10">The sequence shown here is derived from an EMBL/GenBank/DDBJ whole genome shotgun (WGS) entry which is preliminary data.</text>
</comment>
<proteinExistence type="inferred from homology"/>
<keyword evidence="5 7" id="KW-0720">Serine protease</keyword>
<evidence type="ECO:0000313" key="10">
    <source>
        <dbReference type="EMBL" id="MBB5494465.1"/>
    </source>
</evidence>
<evidence type="ECO:0000256" key="9">
    <source>
        <dbReference type="RuleBase" id="RU003567"/>
    </source>
</evidence>
<dbReference type="CDD" id="cd07017">
    <property type="entry name" value="S14_ClpP_2"/>
    <property type="match status" value="1"/>
</dbReference>
<dbReference type="PRINTS" id="PR00127">
    <property type="entry name" value="CLPPROTEASEP"/>
</dbReference>
<dbReference type="NCBIfam" id="NF009205">
    <property type="entry name" value="PRK12553.1"/>
    <property type="match status" value="1"/>
</dbReference>
<dbReference type="PROSITE" id="PS00382">
    <property type="entry name" value="CLP_PROTEASE_HIS"/>
    <property type="match status" value="1"/>
</dbReference>
<keyword evidence="11" id="KW-1185">Reference proteome</keyword>
<evidence type="ECO:0000256" key="2">
    <source>
        <dbReference type="ARBA" id="ARBA00022490"/>
    </source>
</evidence>
<evidence type="ECO:0000256" key="1">
    <source>
        <dbReference type="ARBA" id="ARBA00007039"/>
    </source>
</evidence>
<dbReference type="AlphaFoldDB" id="A0A840WRF0"/>
<dbReference type="GO" id="GO:0005737">
    <property type="term" value="C:cytoplasm"/>
    <property type="evidence" value="ECO:0007669"/>
    <property type="project" value="UniProtKB-SubCell"/>
</dbReference>
<dbReference type="InterPro" id="IPR001907">
    <property type="entry name" value="ClpP"/>
</dbReference>
<dbReference type="EMBL" id="JACHDO010000001">
    <property type="protein sequence ID" value="MBB5494465.1"/>
    <property type="molecule type" value="Genomic_DNA"/>
</dbReference>
<comment type="subcellular location">
    <subcellularLocation>
        <location evidence="7">Cytoplasm</location>
    </subcellularLocation>
</comment>
<dbReference type="FunFam" id="3.90.226.10:FF:000002">
    <property type="entry name" value="ATP-dependent Clp protease proteolytic subunit"/>
    <property type="match status" value="1"/>
</dbReference>
<sequence length="225" mass="24012">MPIHRQPIHHQLVAEHAPSGTFDDQLAARLLRSRIVLLGTQVDEDSANRVCAQILLLADEDPHKDITLAINSPGGVVSAGLAIYDTMNFVPNDVSTLVMGFAASMGQFLACTGTAGKRYSLPHARIMMHQPSGGLGGTAADIAIQAENLAHTKRTMIRLIARHSGQSEETIAKDQHRDAWFTAQEARDYGFIDHVVASVGQMAGGVRLGGNSPGFVRQGKSGGAR</sequence>
<comment type="function">
    <text evidence="7">Cleaves peptides in various proteins in a process that requires ATP hydrolysis. Has a chymotrypsin-like activity. Plays a major role in the degradation of misfolded proteins.</text>
</comment>
<dbReference type="GO" id="GO:0009368">
    <property type="term" value="C:endopeptidase Clp complex"/>
    <property type="evidence" value="ECO:0007669"/>
    <property type="project" value="TreeGrafter"/>
</dbReference>
<dbReference type="NCBIfam" id="NF001368">
    <property type="entry name" value="PRK00277.1"/>
    <property type="match status" value="1"/>
</dbReference>
<dbReference type="EC" id="3.4.21.92" evidence="7"/>
<comment type="similarity">
    <text evidence="1 7 9">Belongs to the peptidase S14 family.</text>
</comment>
<gene>
    <name evidence="7" type="primary">clpP</name>
    <name evidence="10" type="ORF">HNR07_005602</name>
</gene>
<feature type="active site" evidence="7 8">
    <location>
        <position position="129"/>
    </location>
</feature>
<organism evidence="10 11">
    <name type="scientific">Nocardiopsis metallicus</name>
    <dbReference type="NCBI Taxonomy" id="179819"/>
    <lineage>
        <taxon>Bacteria</taxon>
        <taxon>Bacillati</taxon>
        <taxon>Actinomycetota</taxon>
        <taxon>Actinomycetes</taxon>
        <taxon>Streptosporangiales</taxon>
        <taxon>Nocardiopsidaceae</taxon>
        <taxon>Nocardiopsis</taxon>
    </lineage>
</organism>
<evidence type="ECO:0000256" key="8">
    <source>
        <dbReference type="PROSITE-ProRule" id="PRU10086"/>
    </source>
</evidence>
<dbReference type="GO" id="GO:0051117">
    <property type="term" value="F:ATPase binding"/>
    <property type="evidence" value="ECO:0007669"/>
    <property type="project" value="TreeGrafter"/>
</dbReference>
<dbReference type="Proteomes" id="UP000579647">
    <property type="component" value="Unassembled WGS sequence"/>
</dbReference>
<name>A0A840WRF0_9ACTN</name>
<evidence type="ECO:0000313" key="11">
    <source>
        <dbReference type="Proteomes" id="UP000579647"/>
    </source>
</evidence>